<dbReference type="InterPro" id="IPR011545">
    <property type="entry name" value="DEAD/DEAH_box_helicase_dom"/>
</dbReference>
<comment type="similarity">
    <text evidence="6">Belongs to the DEAD box helicase family.</text>
</comment>
<comment type="domain">
    <text evidence="6">The Q motif is unique to and characteristic of the DEAD box family of RNA helicases and controls ATP binding and hydrolysis.</text>
</comment>
<feature type="compositionally biased region" description="Polar residues" evidence="8">
    <location>
        <begin position="1"/>
        <end position="17"/>
    </location>
</feature>
<dbReference type="InterPro" id="IPR014001">
    <property type="entry name" value="Helicase_ATP-bd"/>
</dbReference>
<feature type="region of interest" description="Disordered" evidence="8">
    <location>
        <begin position="1"/>
        <end position="37"/>
    </location>
</feature>
<dbReference type="FunCoup" id="A0A7R8V496">
    <property type="interactions" value="2044"/>
</dbReference>
<dbReference type="SMART" id="SM01178">
    <property type="entry name" value="DUF4217"/>
    <property type="match status" value="1"/>
</dbReference>
<dbReference type="InterPro" id="IPR001650">
    <property type="entry name" value="Helicase_C-like"/>
</dbReference>
<evidence type="ECO:0000256" key="4">
    <source>
        <dbReference type="ARBA" id="ARBA00022840"/>
    </source>
</evidence>
<comment type="function">
    <text evidence="6">RNA helicase.</text>
</comment>
<evidence type="ECO:0000256" key="1">
    <source>
        <dbReference type="ARBA" id="ARBA00022741"/>
    </source>
</evidence>
<keyword evidence="2 6" id="KW-0378">Hydrolase</keyword>
<dbReference type="SMART" id="SM00487">
    <property type="entry name" value="DEXDc"/>
    <property type="match status" value="1"/>
</dbReference>
<accession>A0A7R8V496</accession>
<evidence type="ECO:0000313" key="12">
    <source>
        <dbReference type="Proteomes" id="UP000594454"/>
    </source>
</evidence>
<feature type="coiled-coil region" evidence="7">
    <location>
        <begin position="678"/>
        <end position="705"/>
    </location>
</feature>
<dbReference type="InterPro" id="IPR027417">
    <property type="entry name" value="P-loop_NTPase"/>
</dbReference>
<sequence>MSISLNISKGDNNSNNRQKPKNAGAKTISHSPSTGFSFEFTKNKQIKAVVARKRLVPKKEKEKGPIQLKERIKPQTLTKEKSPSPDVTPRRNYVMAPKYSDDEGSDNNKDSGVELSLNIFQGTADPKQVKKKKLTREERRRPKHMQQTVRANRVLTNEEIDAGIKKFSQLKGSGNPFVRPRPLKKPALTIPETKELGQRFVKPVVEKIFTGASMDSIGLHPHCVKNLADILNITQLTTVQLKTIPKTLEGRDVLVRSQTGSGKTLAYALPVVQKLQEIRPKLTRACGIRAVIIVPTRELAIQTYEIFLKLLKPFTWVVPGFLTGGEKRKSEKARLRKGINILIGTPGRLVDHLLHTATLKLDKTQFLVLDEGDRLLEMGYERDVKKIVDGIHDHKAGKFTAVDDSEKPGVNPFSDKAKISDTDETKVATSDNQLQTMLLSATLTSAVQRLAGLALNDPLFIDTSDEEVPVTVASGKDFVTAVESATEDGKLSIPATVQLSYIVVPPKLRLVTLSGVLASAAAKGNLKALVFMSTVEMVDYHHSLLMESLTERVLDDEDEKGESESDDDGEALLKGVSIFRLHGSMQQTERTGVFAAFRKCKQGVLLATDVAGRGIDIIEVNLVVQYSPPQNIAEFVHRVGRTARAGRSGQAILFMGPNETEFIRRLEDKRIRISQGDVEQYLKVLTEADREARTAEEAASNLQHKFELLLADDEEIHDKASKAFVSWVRFYSTFPKDLKGIFNVKNAHMGHYAKSFALREPPKSFARQHTAPKPALPKNRLTYTERDPEKIKQEKASRKRQHQNTKKTFELTNKFSTHLKSSKALTISEYDSGLPSLKKRRKN</sequence>
<evidence type="ECO:0000256" key="7">
    <source>
        <dbReference type="SAM" id="Coils"/>
    </source>
</evidence>
<feature type="compositionally biased region" description="Basic and acidic residues" evidence="8">
    <location>
        <begin position="783"/>
        <end position="796"/>
    </location>
</feature>
<evidence type="ECO:0000256" key="2">
    <source>
        <dbReference type="ARBA" id="ARBA00022801"/>
    </source>
</evidence>
<evidence type="ECO:0000256" key="5">
    <source>
        <dbReference type="ARBA" id="ARBA00022884"/>
    </source>
</evidence>
<feature type="region of interest" description="Disordered" evidence="8">
    <location>
        <begin position="58"/>
        <end position="147"/>
    </location>
</feature>
<dbReference type="PROSITE" id="PS51192">
    <property type="entry name" value="HELICASE_ATP_BIND_1"/>
    <property type="match status" value="1"/>
</dbReference>
<organism evidence="11 12">
    <name type="scientific">Hermetia illucens</name>
    <name type="common">Black soldier fly</name>
    <dbReference type="NCBI Taxonomy" id="343691"/>
    <lineage>
        <taxon>Eukaryota</taxon>
        <taxon>Metazoa</taxon>
        <taxon>Ecdysozoa</taxon>
        <taxon>Arthropoda</taxon>
        <taxon>Hexapoda</taxon>
        <taxon>Insecta</taxon>
        <taxon>Pterygota</taxon>
        <taxon>Neoptera</taxon>
        <taxon>Endopterygota</taxon>
        <taxon>Diptera</taxon>
        <taxon>Brachycera</taxon>
        <taxon>Stratiomyomorpha</taxon>
        <taxon>Stratiomyidae</taxon>
        <taxon>Hermetiinae</taxon>
        <taxon>Hermetia</taxon>
    </lineage>
</organism>
<protein>
    <recommendedName>
        <fullName evidence="6">ATP-dependent RNA helicase</fullName>
        <ecNumber evidence="6">3.6.4.13</ecNumber>
    </recommendedName>
</protein>
<dbReference type="GO" id="GO:0003724">
    <property type="term" value="F:RNA helicase activity"/>
    <property type="evidence" value="ECO:0007669"/>
    <property type="project" value="UniProtKB-EC"/>
</dbReference>
<dbReference type="CDD" id="cd18787">
    <property type="entry name" value="SF2_C_DEAD"/>
    <property type="match status" value="1"/>
</dbReference>
<feature type="domain" description="Helicase ATP-binding" evidence="9">
    <location>
        <begin position="244"/>
        <end position="461"/>
    </location>
</feature>
<dbReference type="SUPFAM" id="SSF52540">
    <property type="entry name" value="P-loop containing nucleoside triphosphate hydrolases"/>
    <property type="match status" value="1"/>
</dbReference>
<dbReference type="InParanoid" id="A0A7R8V496"/>
<evidence type="ECO:0000259" key="9">
    <source>
        <dbReference type="PROSITE" id="PS51192"/>
    </source>
</evidence>
<evidence type="ECO:0000256" key="3">
    <source>
        <dbReference type="ARBA" id="ARBA00022806"/>
    </source>
</evidence>
<dbReference type="GO" id="GO:0016787">
    <property type="term" value="F:hydrolase activity"/>
    <property type="evidence" value="ECO:0007669"/>
    <property type="project" value="UniProtKB-KW"/>
</dbReference>
<keyword evidence="4 6" id="KW-0067">ATP-binding</keyword>
<comment type="catalytic activity">
    <reaction evidence="6">
        <text>ATP + H2O = ADP + phosphate + H(+)</text>
        <dbReference type="Rhea" id="RHEA:13065"/>
        <dbReference type="ChEBI" id="CHEBI:15377"/>
        <dbReference type="ChEBI" id="CHEBI:15378"/>
        <dbReference type="ChEBI" id="CHEBI:30616"/>
        <dbReference type="ChEBI" id="CHEBI:43474"/>
        <dbReference type="ChEBI" id="CHEBI:456216"/>
        <dbReference type="EC" id="3.6.4.13"/>
    </reaction>
</comment>
<dbReference type="Pfam" id="PF13959">
    <property type="entry name" value="CTE_SPB4"/>
    <property type="match status" value="1"/>
</dbReference>
<proteinExistence type="inferred from homology"/>
<dbReference type="OrthoDB" id="422663at2759"/>
<evidence type="ECO:0000256" key="8">
    <source>
        <dbReference type="SAM" id="MobiDB-lite"/>
    </source>
</evidence>
<keyword evidence="7" id="KW-0175">Coiled coil</keyword>
<feature type="domain" description="Helicase C-terminal" evidence="10">
    <location>
        <begin position="512"/>
        <end position="686"/>
    </location>
</feature>
<dbReference type="Pfam" id="PF00270">
    <property type="entry name" value="DEAD"/>
    <property type="match status" value="1"/>
</dbReference>
<reference evidence="11 12" key="1">
    <citation type="submission" date="2020-11" db="EMBL/GenBank/DDBJ databases">
        <authorList>
            <person name="Wallbank WR R."/>
            <person name="Pardo Diaz C."/>
            <person name="Kozak K."/>
            <person name="Martin S."/>
            <person name="Jiggins C."/>
            <person name="Moest M."/>
            <person name="Warren A I."/>
            <person name="Generalovic N T."/>
            <person name="Byers J.R.P. K."/>
            <person name="Montejo-Kovacevich G."/>
            <person name="Yen C E."/>
        </authorList>
    </citation>
    <scope>NUCLEOTIDE SEQUENCE [LARGE SCALE GENOMIC DNA]</scope>
</reference>
<keyword evidence="5 6" id="KW-0694">RNA-binding</keyword>
<dbReference type="PROSITE" id="PS51194">
    <property type="entry name" value="HELICASE_CTER"/>
    <property type="match status" value="1"/>
</dbReference>
<name>A0A7R8V496_HERIL</name>
<keyword evidence="12" id="KW-1185">Reference proteome</keyword>
<evidence type="ECO:0000313" key="11">
    <source>
        <dbReference type="EMBL" id="CAD7091390.1"/>
    </source>
</evidence>
<keyword evidence="1 6" id="KW-0547">Nucleotide-binding</keyword>
<feature type="region of interest" description="Disordered" evidence="8">
    <location>
        <begin position="763"/>
        <end position="814"/>
    </location>
</feature>
<dbReference type="Proteomes" id="UP000594454">
    <property type="component" value="Chromosome 5"/>
</dbReference>
<dbReference type="GO" id="GO:0003723">
    <property type="term" value="F:RNA binding"/>
    <property type="evidence" value="ECO:0007669"/>
    <property type="project" value="UniProtKB-UniRule"/>
</dbReference>
<dbReference type="CDD" id="cd17949">
    <property type="entry name" value="DEADc_DDX31"/>
    <property type="match status" value="1"/>
</dbReference>
<dbReference type="AlphaFoldDB" id="A0A7R8V496"/>
<dbReference type="PANTHER" id="PTHR24031">
    <property type="entry name" value="RNA HELICASE"/>
    <property type="match status" value="1"/>
</dbReference>
<gene>
    <name evidence="11" type="ORF">HERILL_LOCUS13807</name>
</gene>
<dbReference type="EMBL" id="LR899013">
    <property type="protein sequence ID" value="CAD7091390.1"/>
    <property type="molecule type" value="Genomic_DNA"/>
</dbReference>
<dbReference type="GO" id="GO:0005524">
    <property type="term" value="F:ATP binding"/>
    <property type="evidence" value="ECO:0007669"/>
    <property type="project" value="UniProtKB-UniRule"/>
</dbReference>
<dbReference type="Gene3D" id="3.40.50.300">
    <property type="entry name" value="P-loop containing nucleotide triphosphate hydrolases"/>
    <property type="match status" value="2"/>
</dbReference>
<keyword evidence="3 6" id="KW-0347">Helicase</keyword>
<evidence type="ECO:0000259" key="10">
    <source>
        <dbReference type="PROSITE" id="PS51194"/>
    </source>
</evidence>
<feature type="compositionally biased region" description="Basic and acidic residues" evidence="8">
    <location>
        <begin position="58"/>
        <end position="83"/>
    </location>
</feature>
<dbReference type="SMART" id="SM00490">
    <property type="entry name" value="HELICc"/>
    <property type="match status" value="1"/>
</dbReference>
<dbReference type="InterPro" id="IPR025313">
    <property type="entry name" value="SPB4-like_CTE"/>
</dbReference>
<dbReference type="EC" id="3.6.4.13" evidence="6"/>
<dbReference type="Pfam" id="PF00271">
    <property type="entry name" value="Helicase_C"/>
    <property type="match status" value="1"/>
</dbReference>
<evidence type="ECO:0000256" key="6">
    <source>
        <dbReference type="RuleBase" id="RU365068"/>
    </source>
</evidence>
<dbReference type="OMA" id="AVHIKAD"/>